<gene>
    <name evidence="1" type="ORF">Pla175_25650</name>
</gene>
<dbReference type="KEGG" id="pnd:Pla175_25650"/>
<evidence type="ECO:0000313" key="2">
    <source>
        <dbReference type="Proteomes" id="UP000317429"/>
    </source>
</evidence>
<dbReference type="AlphaFoldDB" id="A0A518DCH2"/>
<dbReference type="Proteomes" id="UP000317429">
    <property type="component" value="Chromosome"/>
</dbReference>
<sequence>MRDLPTDRRPPSELLASIRAAHGYVRASDDLRPRVLEAARSICIGRRLAGRMTSLAASLLLATALLNLSMQHFARQNRDLHVEPNQLLEDAQSSAVSGAVDPGFGLVEAFLHLRWRQSEAITGAVSAKNAE</sequence>
<dbReference type="EMBL" id="CP036291">
    <property type="protein sequence ID" value="QDU89178.1"/>
    <property type="molecule type" value="Genomic_DNA"/>
</dbReference>
<proteinExistence type="predicted"/>
<keyword evidence="2" id="KW-1185">Reference proteome</keyword>
<dbReference type="RefSeq" id="WP_145285175.1">
    <property type="nucleotide sequence ID" value="NZ_CP036291.1"/>
</dbReference>
<accession>A0A518DCH2</accession>
<dbReference type="OrthoDB" id="284762at2"/>
<organism evidence="1 2">
    <name type="scientific">Pirellulimonas nuda</name>
    <dbReference type="NCBI Taxonomy" id="2528009"/>
    <lineage>
        <taxon>Bacteria</taxon>
        <taxon>Pseudomonadati</taxon>
        <taxon>Planctomycetota</taxon>
        <taxon>Planctomycetia</taxon>
        <taxon>Pirellulales</taxon>
        <taxon>Lacipirellulaceae</taxon>
        <taxon>Pirellulimonas</taxon>
    </lineage>
</organism>
<evidence type="ECO:0000313" key="1">
    <source>
        <dbReference type="EMBL" id="QDU89178.1"/>
    </source>
</evidence>
<name>A0A518DCH2_9BACT</name>
<reference evidence="1 2" key="1">
    <citation type="submission" date="2019-02" db="EMBL/GenBank/DDBJ databases">
        <title>Deep-cultivation of Planctomycetes and their phenomic and genomic characterization uncovers novel biology.</title>
        <authorList>
            <person name="Wiegand S."/>
            <person name="Jogler M."/>
            <person name="Boedeker C."/>
            <person name="Pinto D."/>
            <person name="Vollmers J."/>
            <person name="Rivas-Marin E."/>
            <person name="Kohn T."/>
            <person name="Peeters S.H."/>
            <person name="Heuer A."/>
            <person name="Rast P."/>
            <person name="Oberbeckmann S."/>
            <person name="Bunk B."/>
            <person name="Jeske O."/>
            <person name="Meyerdierks A."/>
            <person name="Storesund J.E."/>
            <person name="Kallscheuer N."/>
            <person name="Luecker S."/>
            <person name="Lage O.M."/>
            <person name="Pohl T."/>
            <person name="Merkel B.J."/>
            <person name="Hornburger P."/>
            <person name="Mueller R.-W."/>
            <person name="Bruemmer F."/>
            <person name="Labrenz M."/>
            <person name="Spormann A.M."/>
            <person name="Op den Camp H."/>
            <person name="Overmann J."/>
            <person name="Amann R."/>
            <person name="Jetten M.S.M."/>
            <person name="Mascher T."/>
            <person name="Medema M.H."/>
            <person name="Devos D.P."/>
            <person name="Kaster A.-K."/>
            <person name="Ovreas L."/>
            <person name="Rohde M."/>
            <person name="Galperin M.Y."/>
            <person name="Jogler C."/>
        </authorList>
    </citation>
    <scope>NUCLEOTIDE SEQUENCE [LARGE SCALE GENOMIC DNA]</scope>
    <source>
        <strain evidence="1 2">Pla175</strain>
    </source>
</reference>
<protein>
    <submittedName>
        <fullName evidence="1">Uncharacterized protein</fullName>
    </submittedName>
</protein>